<dbReference type="RefSeq" id="WP_189111081.1">
    <property type="nucleotide sequence ID" value="NZ_BMMV01000028.1"/>
</dbReference>
<gene>
    <name evidence="3" type="ORF">GCM10011583_64060</name>
</gene>
<comment type="caution">
    <text evidence="3">The sequence shown here is derived from an EMBL/GenBank/DDBJ whole genome shotgun (WGS) entry which is preliminary data.</text>
</comment>
<feature type="domain" description="UspA" evidence="2">
    <location>
        <begin position="151"/>
        <end position="288"/>
    </location>
</feature>
<keyword evidence="4" id="KW-1185">Reference proteome</keyword>
<proteinExistence type="inferred from homology"/>
<accession>A0ABQ2ES95</accession>
<feature type="domain" description="UspA" evidence="2">
    <location>
        <begin position="1"/>
        <end position="137"/>
    </location>
</feature>
<dbReference type="PANTHER" id="PTHR46268:SF6">
    <property type="entry name" value="UNIVERSAL STRESS PROTEIN UP12"/>
    <property type="match status" value="1"/>
</dbReference>
<dbReference type="PANTHER" id="PTHR46268">
    <property type="entry name" value="STRESS RESPONSE PROTEIN NHAX"/>
    <property type="match status" value="1"/>
</dbReference>
<evidence type="ECO:0000256" key="1">
    <source>
        <dbReference type="ARBA" id="ARBA00008791"/>
    </source>
</evidence>
<dbReference type="Gene3D" id="3.40.50.620">
    <property type="entry name" value="HUPs"/>
    <property type="match status" value="2"/>
</dbReference>
<name>A0ABQ2ES95_9ACTN</name>
<organism evidence="3 4">
    <name type="scientific">Streptomyces camponoticapitis</name>
    <dbReference type="NCBI Taxonomy" id="1616125"/>
    <lineage>
        <taxon>Bacteria</taxon>
        <taxon>Bacillati</taxon>
        <taxon>Actinomycetota</taxon>
        <taxon>Actinomycetes</taxon>
        <taxon>Kitasatosporales</taxon>
        <taxon>Streptomycetaceae</taxon>
        <taxon>Streptomyces</taxon>
    </lineage>
</organism>
<dbReference type="SUPFAM" id="SSF52402">
    <property type="entry name" value="Adenine nucleotide alpha hydrolases-like"/>
    <property type="match status" value="2"/>
</dbReference>
<dbReference type="PRINTS" id="PR01438">
    <property type="entry name" value="UNVRSLSTRESS"/>
</dbReference>
<reference evidence="4" key="1">
    <citation type="journal article" date="2019" name="Int. J. Syst. Evol. Microbiol.">
        <title>The Global Catalogue of Microorganisms (GCM) 10K type strain sequencing project: providing services to taxonomists for standard genome sequencing and annotation.</title>
        <authorList>
            <consortium name="The Broad Institute Genomics Platform"/>
            <consortium name="The Broad Institute Genome Sequencing Center for Infectious Disease"/>
            <person name="Wu L."/>
            <person name="Ma J."/>
        </authorList>
    </citation>
    <scope>NUCLEOTIDE SEQUENCE [LARGE SCALE GENOMIC DNA]</scope>
    <source>
        <strain evidence="4">CGMCC 4.7275</strain>
    </source>
</reference>
<dbReference type="Proteomes" id="UP000660265">
    <property type="component" value="Unassembled WGS sequence"/>
</dbReference>
<dbReference type="InterPro" id="IPR006015">
    <property type="entry name" value="Universal_stress_UspA"/>
</dbReference>
<sequence length="290" mass="31347">MNRVVTVGLDGTPESLSAARWAAREAQQRNATLRMTHAWVLLSDARDHPPTEENDPNYWPKWITDQAMQSIEPIYPDLPVVEDLVAEDPVDALLAAAKESELLVLGSRDMSPMASYFLGDVGLHVMVRSRTPTVLVRAREDSEPPADEGDVVVALSLDGPCDALLEFAFTSSARRNVNLRAVHGRNLPAAAYTRGGIVADPYLRSEVIGHAQRELADMLCPWREKFGDVRVVDSVWAESPAKAVIRGAVGAGLLVVGRRQKGPRASPPVGNVLAAAVHHAPCPLAVVPLV</sequence>
<dbReference type="Pfam" id="PF00582">
    <property type="entry name" value="Usp"/>
    <property type="match status" value="2"/>
</dbReference>
<dbReference type="EMBL" id="BMMV01000028">
    <property type="protein sequence ID" value="GGK23318.1"/>
    <property type="molecule type" value="Genomic_DNA"/>
</dbReference>
<dbReference type="InterPro" id="IPR006016">
    <property type="entry name" value="UspA"/>
</dbReference>
<protein>
    <submittedName>
        <fullName evidence="3">Stress-inducible protein</fullName>
    </submittedName>
</protein>
<evidence type="ECO:0000313" key="3">
    <source>
        <dbReference type="EMBL" id="GGK23318.1"/>
    </source>
</evidence>
<evidence type="ECO:0000313" key="4">
    <source>
        <dbReference type="Proteomes" id="UP000660265"/>
    </source>
</evidence>
<evidence type="ECO:0000259" key="2">
    <source>
        <dbReference type="Pfam" id="PF00582"/>
    </source>
</evidence>
<dbReference type="InterPro" id="IPR014729">
    <property type="entry name" value="Rossmann-like_a/b/a_fold"/>
</dbReference>
<comment type="similarity">
    <text evidence="1">Belongs to the universal stress protein A family.</text>
</comment>